<evidence type="ECO:0000313" key="4">
    <source>
        <dbReference type="EMBL" id="RYQ85685.1"/>
    </source>
</evidence>
<dbReference type="GO" id="GO:0006508">
    <property type="term" value="P:proteolysis"/>
    <property type="evidence" value="ECO:0007669"/>
    <property type="project" value="InterPro"/>
</dbReference>
<dbReference type="PANTHER" id="PTHR33240:SF15">
    <property type="entry name" value="GAG-PRO-LIKE PROTEIN"/>
    <property type="match status" value="1"/>
</dbReference>
<feature type="compositionally biased region" description="Basic and acidic residues" evidence="2">
    <location>
        <begin position="680"/>
        <end position="690"/>
    </location>
</feature>
<evidence type="ECO:0000256" key="2">
    <source>
        <dbReference type="SAM" id="MobiDB-lite"/>
    </source>
</evidence>
<feature type="region of interest" description="Disordered" evidence="2">
    <location>
        <begin position="345"/>
        <end position="376"/>
    </location>
</feature>
<evidence type="ECO:0000259" key="3">
    <source>
        <dbReference type="PROSITE" id="PS50175"/>
    </source>
</evidence>
<feature type="compositionally biased region" description="Polar residues" evidence="2">
    <location>
        <begin position="698"/>
        <end position="709"/>
    </location>
</feature>
<keyword evidence="1" id="KW-0378">Hydrolase</keyword>
<feature type="compositionally biased region" description="Basic residues" evidence="2">
    <location>
        <begin position="92"/>
        <end position="107"/>
    </location>
</feature>
<reference evidence="4 5" key="1">
    <citation type="submission" date="2019-01" db="EMBL/GenBank/DDBJ databases">
        <title>Sequencing of cultivated peanut Arachis hypogaea provides insights into genome evolution and oil improvement.</title>
        <authorList>
            <person name="Chen X."/>
        </authorList>
    </citation>
    <scope>NUCLEOTIDE SEQUENCE [LARGE SCALE GENOMIC DNA]</scope>
    <source>
        <strain evidence="5">cv. Fuhuasheng</strain>
        <tissue evidence="4">Leaves</tissue>
    </source>
</reference>
<feature type="domain" description="Peptidase A2" evidence="3">
    <location>
        <begin position="447"/>
        <end position="486"/>
    </location>
</feature>
<sequence>MGDVLEETPSSQDDSQPINPTPEHREVTNQARIASTIQNANDHDITDRRHPEKASDKAAQIIQDLCLRVQELEGRITDKGKHNNEHGSHATSRSRSRRGRSPTRRHDRRDGRSSTRDHRHEKSPERRYNKKHNRSASQDLSYQHYSDEDRRNRNTKRTRNDHIIMGATPFTERILRAKLPKGFDKPTDMKYDGTKDPQEHLTAFENVAKDYINDEEVSQVVAANKRQHGNTQRGNSASHQNPTLKENQRDHPRPTSRPPRIGKFSNYTPLTAPITEVYHQIADRGIIPKARQLKERTGGNKTLYCEYHRGYGHRTQDCFDLKDAIEQAIRDGKLPEFAKIIRELRRAERDRSSEREGRNPRTQKQPPRENPEEDPTIIVNVITGKDVSSKSKLTMKKDLKIMAVRNQVPISAADNTITFLPEDCQHGTSAEDAPFVISARIGTGLVRRILVDTGADSNILFRGAFDKLGLRNDNLQTHRHGVTGLGDNFLKPDGSITLPITIGTSSQKKTILSEFVVLKDSTAYNVILGRKTINDFSAVIFTKYLLMKFRTDDGSVGTIHGDREVAAECDNTSLALRKKSRDAAGVFLADLDARQDGQPRPEPEGDMEKLQIGPTKDEYTFINRNLPYDLKEELSQLLKQNRDLFAFTPADMPGISPDLMSHRLAVDPKAKPIAQRRRKMSPDRATEVKNKLKPYSRPTLSENSPTRLG</sequence>
<dbReference type="InterPro" id="IPR021109">
    <property type="entry name" value="Peptidase_aspartic_dom_sf"/>
</dbReference>
<comment type="caution">
    <text evidence="4">The sequence shown here is derived from an EMBL/GenBank/DDBJ whole genome shotgun (WGS) entry which is preliminary data.</text>
</comment>
<feature type="compositionally biased region" description="Polar residues" evidence="2">
    <location>
        <begin position="229"/>
        <end position="245"/>
    </location>
</feature>
<feature type="region of interest" description="Disordered" evidence="2">
    <location>
        <begin position="77"/>
        <end position="163"/>
    </location>
</feature>
<feature type="compositionally biased region" description="Basic and acidic residues" evidence="2">
    <location>
        <begin position="345"/>
        <end position="359"/>
    </location>
</feature>
<gene>
    <name evidence="4" type="ORF">Ahy_B10g105269</name>
</gene>
<dbReference type="Proteomes" id="UP000289738">
    <property type="component" value="Chromosome B10"/>
</dbReference>
<accession>A0A444X7K8</accession>
<feature type="compositionally biased region" description="Basic and acidic residues" evidence="2">
    <location>
        <begin position="145"/>
        <end position="162"/>
    </location>
</feature>
<dbReference type="PROSITE" id="PS50175">
    <property type="entry name" value="ASP_PROT_RETROV"/>
    <property type="match status" value="1"/>
</dbReference>
<dbReference type="InterPro" id="IPR001995">
    <property type="entry name" value="Peptidase_A2_cat"/>
</dbReference>
<dbReference type="GO" id="GO:0004190">
    <property type="term" value="F:aspartic-type endopeptidase activity"/>
    <property type="evidence" value="ECO:0007669"/>
    <property type="project" value="InterPro"/>
</dbReference>
<feature type="compositionally biased region" description="Basic and acidic residues" evidence="2">
    <location>
        <begin position="77"/>
        <end position="88"/>
    </location>
</feature>
<dbReference type="Gene3D" id="2.40.70.10">
    <property type="entry name" value="Acid Proteases"/>
    <property type="match status" value="1"/>
</dbReference>
<feature type="region of interest" description="Disordered" evidence="2">
    <location>
        <begin position="1"/>
        <end position="57"/>
    </location>
</feature>
<feature type="region of interest" description="Disordered" evidence="2">
    <location>
        <begin position="667"/>
        <end position="709"/>
    </location>
</feature>
<feature type="compositionally biased region" description="Polar residues" evidence="2">
    <location>
        <begin position="8"/>
        <end position="18"/>
    </location>
</feature>
<dbReference type="SUPFAM" id="SSF50630">
    <property type="entry name" value="Acid proteases"/>
    <property type="match status" value="1"/>
</dbReference>
<dbReference type="CDD" id="cd00303">
    <property type="entry name" value="retropepsin_like"/>
    <property type="match status" value="1"/>
</dbReference>
<feature type="compositionally biased region" description="Basic and acidic residues" evidence="2">
    <location>
        <begin position="41"/>
        <end position="56"/>
    </location>
</feature>
<feature type="compositionally biased region" description="Basic and acidic residues" evidence="2">
    <location>
        <begin position="108"/>
        <end position="127"/>
    </location>
</feature>
<feature type="compositionally biased region" description="Polar residues" evidence="2">
    <location>
        <begin position="135"/>
        <end position="144"/>
    </location>
</feature>
<proteinExistence type="predicted"/>
<dbReference type="AlphaFoldDB" id="A0A444X7K8"/>
<organism evidence="4 5">
    <name type="scientific">Arachis hypogaea</name>
    <name type="common">Peanut</name>
    <dbReference type="NCBI Taxonomy" id="3818"/>
    <lineage>
        <taxon>Eukaryota</taxon>
        <taxon>Viridiplantae</taxon>
        <taxon>Streptophyta</taxon>
        <taxon>Embryophyta</taxon>
        <taxon>Tracheophyta</taxon>
        <taxon>Spermatophyta</taxon>
        <taxon>Magnoliopsida</taxon>
        <taxon>eudicotyledons</taxon>
        <taxon>Gunneridae</taxon>
        <taxon>Pentapetalae</taxon>
        <taxon>rosids</taxon>
        <taxon>fabids</taxon>
        <taxon>Fabales</taxon>
        <taxon>Fabaceae</taxon>
        <taxon>Papilionoideae</taxon>
        <taxon>50 kb inversion clade</taxon>
        <taxon>dalbergioids sensu lato</taxon>
        <taxon>Dalbergieae</taxon>
        <taxon>Pterocarpus clade</taxon>
        <taxon>Arachis</taxon>
    </lineage>
</organism>
<feature type="compositionally biased region" description="Polar residues" evidence="2">
    <location>
        <begin position="28"/>
        <end position="40"/>
    </location>
</feature>
<dbReference type="EMBL" id="SDMP01000020">
    <property type="protein sequence ID" value="RYQ85685.1"/>
    <property type="molecule type" value="Genomic_DNA"/>
</dbReference>
<feature type="region of interest" description="Disordered" evidence="2">
    <location>
        <begin position="225"/>
        <end position="267"/>
    </location>
</feature>
<evidence type="ECO:0000313" key="5">
    <source>
        <dbReference type="Proteomes" id="UP000289738"/>
    </source>
</evidence>
<evidence type="ECO:0000256" key="1">
    <source>
        <dbReference type="ARBA" id="ARBA00022801"/>
    </source>
</evidence>
<protein>
    <recommendedName>
        <fullName evidence="3">Peptidase A2 domain-containing protein</fullName>
    </recommendedName>
</protein>
<name>A0A444X7K8_ARAHY</name>
<dbReference type="PANTHER" id="PTHR33240">
    <property type="entry name" value="OS08G0508500 PROTEIN"/>
    <property type="match status" value="1"/>
</dbReference>
<keyword evidence="5" id="KW-1185">Reference proteome</keyword>